<dbReference type="CDD" id="cd07302">
    <property type="entry name" value="CHD"/>
    <property type="match status" value="1"/>
</dbReference>
<feature type="domain" description="Guanylate cyclase" evidence="2">
    <location>
        <begin position="373"/>
        <end position="585"/>
    </location>
</feature>
<dbReference type="InterPro" id="IPR029787">
    <property type="entry name" value="Nucleotide_cyclase"/>
</dbReference>
<name>A0A376AC84_9HYPH</name>
<accession>A0A376AC84</accession>
<dbReference type="Pfam" id="PF05226">
    <property type="entry name" value="CHASE2"/>
    <property type="match status" value="1"/>
</dbReference>
<dbReference type="GO" id="GO:0035556">
    <property type="term" value="P:intracellular signal transduction"/>
    <property type="evidence" value="ECO:0007669"/>
    <property type="project" value="InterPro"/>
</dbReference>
<dbReference type="Gene3D" id="3.30.70.1230">
    <property type="entry name" value="Nucleotide cyclase"/>
    <property type="match status" value="1"/>
</dbReference>
<reference evidence="5" key="1">
    <citation type="submission" date="2018-07" db="EMBL/GenBank/DDBJ databases">
        <authorList>
            <person name="Peiro R."/>
            <person name="Begona"/>
            <person name="Cbmso G."/>
            <person name="Lopez M."/>
            <person name="Gonzalez S."/>
        </authorList>
    </citation>
    <scope>NUCLEOTIDE SEQUENCE [LARGE SCALE GENOMIC DNA]</scope>
</reference>
<dbReference type="PANTHER" id="PTHR43081">
    <property type="entry name" value="ADENYLATE CYCLASE, TERMINAL-DIFFERENTIATION SPECIFIC-RELATED"/>
    <property type="match status" value="1"/>
</dbReference>
<organism evidence="4 5">
    <name type="scientific">Ciceribacter selenitireducens ATCC BAA-1503</name>
    <dbReference type="NCBI Taxonomy" id="1336235"/>
    <lineage>
        <taxon>Bacteria</taxon>
        <taxon>Pseudomonadati</taxon>
        <taxon>Pseudomonadota</taxon>
        <taxon>Alphaproteobacteria</taxon>
        <taxon>Hyphomicrobiales</taxon>
        <taxon>Rhizobiaceae</taxon>
        <taxon>Ciceribacter</taxon>
    </lineage>
</organism>
<dbReference type="EMBL" id="UEYP01000001">
    <property type="protein sequence ID" value="SSC65267.1"/>
    <property type="molecule type" value="Genomic_DNA"/>
</dbReference>
<keyword evidence="1" id="KW-0812">Transmembrane</keyword>
<dbReference type="Pfam" id="PF00211">
    <property type="entry name" value="Guanylate_cyc"/>
    <property type="match status" value="1"/>
</dbReference>
<dbReference type="GO" id="GO:0006171">
    <property type="term" value="P:cAMP biosynthetic process"/>
    <property type="evidence" value="ECO:0007669"/>
    <property type="project" value="TreeGrafter"/>
</dbReference>
<keyword evidence="5" id="KW-1185">Reference proteome</keyword>
<dbReference type="InterPro" id="IPR007890">
    <property type="entry name" value="CHASE2"/>
</dbReference>
<dbReference type="GO" id="GO:0004016">
    <property type="term" value="F:adenylate cyclase activity"/>
    <property type="evidence" value="ECO:0007669"/>
    <property type="project" value="UniProtKB-ARBA"/>
</dbReference>
<dbReference type="Proteomes" id="UP000254764">
    <property type="component" value="Unassembled WGS sequence"/>
</dbReference>
<dbReference type="SMART" id="SM00044">
    <property type="entry name" value="CYCc"/>
    <property type="match status" value="1"/>
</dbReference>
<protein>
    <submittedName>
        <fullName evidence="4">Uncharacterized protein</fullName>
    </submittedName>
</protein>
<gene>
    <name evidence="4" type="ORF">RHIZ70_975</name>
</gene>
<dbReference type="InterPro" id="IPR050697">
    <property type="entry name" value="Adenylyl/Guanylyl_Cyclase_3/4"/>
</dbReference>
<proteinExistence type="predicted"/>
<dbReference type="PANTHER" id="PTHR43081:SF1">
    <property type="entry name" value="ADENYLATE CYCLASE, TERMINAL-DIFFERENTIATION SPECIFIC"/>
    <property type="match status" value="1"/>
</dbReference>
<feature type="domain" description="CHASE2" evidence="3">
    <location>
        <begin position="42"/>
        <end position="316"/>
    </location>
</feature>
<evidence type="ECO:0000313" key="5">
    <source>
        <dbReference type="Proteomes" id="UP000254764"/>
    </source>
</evidence>
<dbReference type="STRING" id="1336235.GCA_000518785_01969"/>
<keyword evidence="1" id="KW-0472">Membrane</keyword>
<sequence length="651" mass="68662">MAAGLPSSLASRPSLGRRRVQLALLAAAVFLSVVALTRLAGWPLLDARAFDYLSTLWHEPLPDEGPVIVAIDEPSFADLNAQWPWPRSIHARLVTALRAAGARVIALDIIFSEPTTAAEDAALADALGPDVVLAGDETLISSSQADQFVRTLPLGLFTDTGAKAGIASIALGGDGVVRELPSLDDSFAARIAETAGVPTRLPESGTLMQAFGGPRTYPTVSYYQALDPENLLPPDTFRDRVVIVGLSLQNAPTVTGGGADAFATPYTVHTGRLVAGAEIHATIFDNLKTASGIVTASPRQALVLLLLAALGAVALVFRGTGWMAVIGVVAAVLGFAVASYLTLRFGRVFASPIAPSLAFVAIAAGQATLDYAAERRSRRQITQAFGQYLSPDLVARLAEDPGQLKLGGEKRTLSVLFCDVRGFTTIAEGLKDDPEQLTHLINRLLTPLSDVVLAHGGTIDKYIGDCIMAFWNAPLENEAHAHEAVAAGLDMLAAIDRLNLQLEAEARAEDKVFMPLRIGIGINTGECVVGNMGSTRRFDYSALGDAVNLASRLEGASKQFGVPLLLGEVTAALVADRFPVLELDRITVKGRSIGTAVATVLPGTDQDALALHRRFLAARYAGNVPECRQLADNLAEAIPALAGYYRQGSGN</sequence>
<dbReference type="RefSeq" id="WP_115668352.1">
    <property type="nucleotide sequence ID" value="NZ_UEYP01000001.1"/>
</dbReference>
<dbReference type="AlphaFoldDB" id="A0A376AC84"/>
<keyword evidence="1" id="KW-1133">Transmembrane helix</keyword>
<dbReference type="SMART" id="SM01080">
    <property type="entry name" value="CHASE2"/>
    <property type="match status" value="1"/>
</dbReference>
<evidence type="ECO:0000313" key="4">
    <source>
        <dbReference type="EMBL" id="SSC65267.1"/>
    </source>
</evidence>
<evidence type="ECO:0000256" key="1">
    <source>
        <dbReference type="SAM" id="Phobius"/>
    </source>
</evidence>
<dbReference type="OrthoDB" id="9789782at2"/>
<feature type="transmembrane region" description="Helical" evidence="1">
    <location>
        <begin position="301"/>
        <end position="317"/>
    </location>
</feature>
<dbReference type="SUPFAM" id="SSF55073">
    <property type="entry name" value="Nucleotide cyclase"/>
    <property type="match status" value="1"/>
</dbReference>
<feature type="transmembrane region" description="Helical" evidence="1">
    <location>
        <begin position="349"/>
        <end position="369"/>
    </location>
</feature>
<evidence type="ECO:0000259" key="2">
    <source>
        <dbReference type="SMART" id="SM00044"/>
    </source>
</evidence>
<dbReference type="InterPro" id="IPR001054">
    <property type="entry name" value="A/G_cyclase"/>
</dbReference>
<evidence type="ECO:0000259" key="3">
    <source>
        <dbReference type="SMART" id="SM01080"/>
    </source>
</evidence>
<feature type="transmembrane region" description="Helical" evidence="1">
    <location>
        <begin position="324"/>
        <end position="343"/>
    </location>
</feature>